<accession>A0ACD3SNF3</accession>
<reference evidence="1" key="1">
    <citation type="submission" date="2019-05" db="EMBL/GenBank/DDBJ databases">
        <title>Revised genome assembly of Burkholderiaceae (previously Ralstonia) sp. PBA.</title>
        <authorList>
            <person name="Gan H.M."/>
        </authorList>
    </citation>
    <scope>NUCLEOTIDE SEQUENCE</scope>
    <source>
        <strain evidence="1">PBA</strain>
    </source>
</reference>
<sequence>MKVPAFLLNTASSELRAWLGTTLHDLGTLAVCPGTAEFVEQVSVVNPRVVFLSFMDAQADESAQLAERLLALYPDLPLIAVGTTQDASMVVRAMRCGARDFIDIGGAPADAVQAVRRVSHEAEKTEPGRSGRVTAIIGARVGVGTTTLAINLAVHMRRQLRRQGDDELLLMDMGLPARDGSLDMNLSPNFSFADAVRNVRRFDKVFAQTALARHGSGVAVLPLPAALADMKDVSYAEALGLMNRLRSFFERQIVDLGGFNNMDFTAHLLKAADEVLLVADQSVGAIVSAAELLQELKKREVETNGIHLVISKYDARLGVDAAAIAERLELRSVLTVPDRREALTLSANQGAVLAEQAPADPYVRALNPLCAALGYRMAETREGLKAKLSRHLPNLLRQSFSGN</sequence>
<evidence type="ECO:0000313" key="1">
    <source>
        <dbReference type="EMBL" id="TMS57700.1"/>
    </source>
</evidence>
<gene>
    <name evidence="1" type="ORF">MW7_011070</name>
</gene>
<evidence type="ECO:0000313" key="2">
    <source>
        <dbReference type="Proteomes" id="UP000004277"/>
    </source>
</evidence>
<dbReference type="Proteomes" id="UP000004277">
    <property type="component" value="Unassembled WGS sequence"/>
</dbReference>
<organism evidence="1 2">
    <name type="scientific">Imbroritus primus</name>
    <dbReference type="NCBI Taxonomy" id="3058603"/>
    <lineage>
        <taxon>Bacteria</taxon>
        <taxon>Pseudomonadati</taxon>
        <taxon>Pseudomonadota</taxon>
        <taxon>Betaproteobacteria</taxon>
        <taxon>Burkholderiales</taxon>
        <taxon>Burkholderiaceae</taxon>
        <taxon>Imbroritus</taxon>
    </lineage>
</organism>
<proteinExistence type="predicted"/>
<protein>
    <submittedName>
        <fullName evidence="1">Pilus assembly protein</fullName>
    </submittedName>
</protein>
<dbReference type="EMBL" id="AKCV02000020">
    <property type="protein sequence ID" value="TMS57700.1"/>
    <property type="molecule type" value="Genomic_DNA"/>
</dbReference>
<name>A0ACD3SNF3_9BURK</name>
<keyword evidence="2" id="KW-1185">Reference proteome</keyword>
<comment type="caution">
    <text evidence="1">The sequence shown here is derived from an EMBL/GenBank/DDBJ whole genome shotgun (WGS) entry which is preliminary data.</text>
</comment>